<gene>
    <name evidence="10" type="ORF">UFOPK1820_00544</name>
</gene>
<evidence type="ECO:0000256" key="9">
    <source>
        <dbReference type="ARBA" id="ARBA00049563"/>
    </source>
</evidence>
<comment type="cofactor">
    <cofactor evidence="1">
        <name>Mg(2+)</name>
        <dbReference type="ChEBI" id="CHEBI:18420"/>
    </cofactor>
</comment>
<keyword evidence="8" id="KW-0460">Magnesium</keyword>
<comment type="similarity">
    <text evidence="2">Belongs to the IPP transferase family.</text>
</comment>
<dbReference type="GO" id="GO:0006400">
    <property type="term" value="P:tRNA modification"/>
    <property type="evidence" value="ECO:0007669"/>
    <property type="project" value="TreeGrafter"/>
</dbReference>
<dbReference type="GO" id="GO:0052381">
    <property type="term" value="F:tRNA dimethylallyltransferase activity"/>
    <property type="evidence" value="ECO:0007669"/>
    <property type="project" value="UniProtKB-EC"/>
</dbReference>
<evidence type="ECO:0000256" key="2">
    <source>
        <dbReference type="ARBA" id="ARBA00005842"/>
    </source>
</evidence>
<organism evidence="10">
    <name type="scientific">freshwater metagenome</name>
    <dbReference type="NCBI Taxonomy" id="449393"/>
    <lineage>
        <taxon>unclassified sequences</taxon>
        <taxon>metagenomes</taxon>
        <taxon>ecological metagenomes</taxon>
    </lineage>
</organism>
<keyword evidence="4" id="KW-0808">Transferase</keyword>
<reference evidence="10" key="1">
    <citation type="submission" date="2020-05" db="EMBL/GenBank/DDBJ databases">
        <authorList>
            <person name="Chiriac C."/>
            <person name="Salcher M."/>
            <person name="Ghai R."/>
            <person name="Kavagutti S V."/>
        </authorList>
    </citation>
    <scope>NUCLEOTIDE SEQUENCE</scope>
</reference>
<dbReference type="Gene3D" id="1.10.20.140">
    <property type="match status" value="1"/>
</dbReference>
<proteinExistence type="inferred from homology"/>
<evidence type="ECO:0000256" key="8">
    <source>
        <dbReference type="ARBA" id="ARBA00022842"/>
    </source>
</evidence>
<dbReference type="GO" id="GO:0005524">
    <property type="term" value="F:ATP binding"/>
    <property type="evidence" value="ECO:0007669"/>
    <property type="project" value="UniProtKB-KW"/>
</dbReference>
<dbReference type="PANTHER" id="PTHR11088">
    <property type="entry name" value="TRNA DIMETHYLALLYLTRANSFERASE"/>
    <property type="match status" value="1"/>
</dbReference>
<dbReference type="HAMAP" id="MF_00185">
    <property type="entry name" value="IPP_trans"/>
    <property type="match status" value="1"/>
</dbReference>
<dbReference type="InterPro" id="IPR027417">
    <property type="entry name" value="P-loop_NTPase"/>
</dbReference>
<evidence type="ECO:0000256" key="1">
    <source>
        <dbReference type="ARBA" id="ARBA00001946"/>
    </source>
</evidence>
<dbReference type="Pfam" id="PF01715">
    <property type="entry name" value="IPPT"/>
    <property type="match status" value="1"/>
</dbReference>
<evidence type="ECO:0000256" key="4">
    <source>
        <dbReference type="ARBA" id="ARBA00022679"/>
    </source>
</evidence>
<evidence type="ECO:0000256" key="6">
    <source>
        <dbReference type="ARBA" id="ARBA00022741"/>
    </source>
</evidence>
<dbReference type="InterPro" id="IPR039657">
    <property type="entry name" value="Dimethylallyltransferase"/>
</dbReference>
<dbReference type="Gene3D" id="3.40.50.300">
    <property type="entry name" value="P-loop containing nucleotide triphosphate hydrolases"/>
    <property type="match status" value="1"/>
</dbReference>
<dbReference type="SUPFAM" id="SSF52540">
    <property type="entry name" value="P-loop containing nucleoside triphosphate hydrolases"/>
    <property type="match status" value="2"/>
</dbReference>
<evidence type="ECO:0000256" key="3">
    <source>
        <dbReference type="ARBA" id="ARBA00012665"/>
    </source>
</evidence>
<sequence length="307" mass="33822">MTFRSLVILGPTASGKSSLAMALATSDAGRDVGIELLSIDAMQVYRGMDIGTAKPTVSEQALVRHHLIDLVDATQAFTVAQFQIAYQHAVDDITSRGGRALLVGGTGLYVRAVVDGLTLPGQWPEVRARLDDELVTLGPEALHQRLCLLDPTAGSKMEPSNSRRIIRALEVCEGSGRPFSSFGPGVDTYPASEVQQVALRWPRDVLARRIEERVRVMIERGLQAEVENLLTQGLSPTALQALGYKEMVEHIEGRMSLEEVIATIVVKTRQFAVRQERWFRRDPRINWFDIESDPVTEVAPQLIGLLA</sequence>
<dbReference type="PANTHER" id="PTHR11088:SF60">
    <property type="entry name" value="TRNA DIMETHYLALLYLTRANSFERASE"/>
    <property type="match status" value="1"/>
</dbReference>
<evidence type="ECO:0000313" key="10">
    <source>
        <dbReference type="EMBL" id="CAB4598090.1"/>
    </source>
</evidence>
<keyword evidence="6" id="KW-0547">Nucleotide-binding</keyword>
<accession>A0A6J6GCB3</accession>
<keyword evidence="5" id="KW-0819">tRNA processing</keyword>
<evidence type="ECO:0000256" key="5">
    <source>
        <dbReference type="ARBA" id="ARBA00022694"/>
    </source>
</evidence>
<dbReference type="AlphaFoldDB" id="A0A6J6GCB3"/>
<evidence type="ECO:0000256" key="7">
    <source>
        <dbReference type="ARBA" id="ARBA00022840"/>
    </source>
</evidence>
<dbReference type="EC" id="2.5.1.75" evidence="3"/>
<dbReference type="InterPro" id="IPR018022">
    <property type="entry name" value="IPT"/>
</dbReference>
<dbReference type="NCBIfam" id="TIGR00174">
    <property type="entry name" value="miaA"/>
    <property type="match status" value="1"/>
</dbReference>
<dbReference type="EMBL" id="CAEZUK010000066">
    <property type="protein sequence ID" value="CAB4598090.1"/>
    <property type="molecule type" value="Genomic_DNA"/>
</dbReference>
<keyword evidence="7" id="KW-0067">ATP-binding</keyword>
<name>A0A6J6GCB3_9ZZZZ</name>
<protein>
    <recommendedName>
        <fullName evidence="3">tRNA dimethylallyltransferase</fullName>
        <ecNumber evidence="3">2.5.1.75</ecNumber>
    </recommendedName>
</protein>
<comment type="catalytic activity">
    <reaction evidence="9">
        <text>adenosine(37) in tRNA + dimethylallyl diphosphate = N(6)-dimethylallyladenosine(37) in tRNA + diphosphate</text>
        <dbReference type="Rhea" id="RHEA:26482"/>
        <dbReference type="Rhea" id="RHEA-COMP:10162"/>
        <dbReference type="Rhea" id="RHEA-COMP:10375"/>
        <dbReference type="ChEBI" id="CHEBI:33019"/>
        <dbReference type="ChEBI" id="CHEBI:57623"/>
        <dbReference type="ChEBI" id="CHEBI:74411"/>
        <dbReference type="ChEBI" id="CHEBI:74415"/>
        <dbReference type="EC" id="2.5.1.75"/>
    </reaction>
</comment>